<accession>A0AAV4D7E4</accession>
<sequence>MEAVMREEDEFCENDETSKIFCNAIRKCVYFCLLSHVPVQAIGQVIKYIAECQGKDAIYVPHPSTISRCSYELGILSDIQCREFLNNAETLTLAWDATTLNLKGTHINQIVVSSKHRCMTLATDLLPGGASEDYTDHLVQTLINIVGIYAKFSGSDNLKMMTSIVQKFRCTMSDRASGNHCTAVRLMTKLDVKLLELNCQLHPLEAFASAARDALLEHEKHSSNHSQTFGQMAGAVNVIAAVSKLRFKDGKGDPTGFKSFLKSQKIDSRLLPRYVGNRLHIVFHLGGSIYYLRKPLLIYLKTQCSQQKLRVALIGDLSNELIVTHLQVLGLFGKVFTGPWMTEIYSSASERDHMGKTLKILSCLDFLGKVRDHPELLLATNEDGFGNRLPSDNVLRALKNTDSSSSTLEAITLVASKVHSRLERQLKKYRENPAYCPSDKAVQDYTASASVHNMVCERGLGRIDCFLRRAPNANIKTVDAKVRGHLNSTLEWLESSNSQHSILAFARKAGAVFRKASAKQKAAIEEKILKRQQEKGQLREMADRKKKEREVKKALEEDNLEKLLEGVDTECVTFVREVVNGVTGRLFQHLWSTSEGADDLYYATIKKFGKAKKECKVWVAYWKVEEGSSEDDAVDYQITMQSLITDIILGDVIV</sequence>
<dbReference type="InterPro" id="IPR022894">
    <property type="entry name" value="Oligoribonuclease"/>
</dbReference>
<evidence type="ECO:0000256" key="2">
    <source>
        <dbReference type="SAM" id="Coils"/>
    </source>
</evidence>
<keyword evidence="1" id="KW-0540">Nuclease</keyword>
<dbReference type="AlphaFoldDB" id="A0AAV4D7E4"/>
<gene>
    <name evidence="3" type="ORF">PoB_006660300</name>
</gene>
<feature type="coiled-coil region" evidence="2">
    <location>
        <begin position="515"/>
        <end position="558"/>
    </location>
</feature>
<dbReference type="EMBL" id="BLXT01007576">
    <property type="protein sequence ID" value="GFO40098.1"/>
    <property type="molecule type" value="Genomic_DNA"/>
</dbReference>
<evidence type="ECO:0000313" key="4">
    <source>
        <dbReference type="Proteomes" id="UP000735302"/>
    </source>
</evidence>
<reference evidence="3 4" key="1">
    <citation type="journal article" date="2021" name="Elife">
        <title>Chloroplast acquisition without the gene transfer in kleptoplastic sea slugs, Plakobranchus ocellatus.</title>
        <authorList>
            <person name="Maeda T."/>
            <person name="Takahashi S."/>
            <person name="Yoshida T."/>
            <person name="Shimamura S."/>
            <person name="Takaki Y."/>
            <person name="Nagai Y."/>
            <person name="Toyoda A."/>
            <person name="Suzuki Y."/>
            <person name="Arimoto A."/>
            <person name="Ishii H."/>
            <person name="Satoh N."/>
            <person name="Nishiyama T."/>
            <person name="Hasebe M."/>
            <person name="Maruyama T."/>
            <person name="Minagawa J."/>
            <person name="Obokata J."/>
            <person name="Shigenobu S."/>
        </authorList>
    </citation>
    <scope>NUCLEOTIDE SEQUENCE [LARGE SCALE GENOMIC DNA]</scope>
</reference>
<dbReference type="GO" id="GO:0000175">
    <property type="term" value="F:3'-5'-RNA exonuclease activity"/>
    <property type="evidence" value="ECO:0007669"/>
    <property type="project" value="InterPro"/>
</dbReference>
<organism evidence="3 4">
    <name type="scientific">Plakobranchus ocellatus</name>
    <dbReference type="NCBI Taxonomy" id="259542"/>
    <lineage>
        <taxon>Eukaryota</taxon>
        <taxon>Metazoa</taxon>
        <taxon>Spiralia</taxon>
        <taxon>Lophotrochozoa</taxon>
        <taxon>Mollusca</taxon>
        <taxon>Gastropoda</taxon>
        <taxon>Heterobranchia</taxon>
        <taxon>Euthyneura</taxon>
        <taxon>Panpulmonata</taxon>
        <taxon>Sacoglossa</taxon>
        <taxon>Placobranchoidea</taxon>
        <taxon>Plakobranchidae</taxon>
        <taxon>Plakobranchus</taxon>
    </lineage>
</organism>
<evidence type="ECO:0000313" key="3">
    <source>
        <dbReference type="EMBL" id="GFO40098.1"/>
    </source>
</evidence>
<evidence type="ECO:0000256" key="1">
    <source>
        <dbReference type="ARBA" id="ARBA00022722"/>
    </source>
</evidence>
<comment type="caution">
    <text evidence="3">The sequence shown here is derived from an EMBL/GenBank/DDBJ whole genome shotgun (WGS) entry which is preliminary data.</text>
</comment>
<protein>
    <submittedName>
        <fullName evidence="3">Uncharacterized protein</fullName>
    </submittedName>
</protein>
<name>A0AAV4D7E4_9GAST</name>
<dbReference type="PANTHER" id="PTHR11046:SF25">
    <property type="match status" value="1"/>
</dbReference>
<dbReference type="Proteomes" id="UP000735302">
    <property type="component" value="Unassembled WGS sequence"/>
</dbReference>
<keyword evidence="1" id="KW-0378">Hydrolase</keyword>
<keyword evidence="2" id="KW-0175">Coiled coil</keyword>
<keyword evidence="4" id="KW-1185">Reference proteome</keyword>
<proteinExistence type="predicted"/>
<dbReference type="PANTHER" id="PTHR11046">
    <property type="entry name" value="OLIGORIBONUCLEASE, MITOCHONDRIAL"/>
    <property type="match status" value="1"/>
</dbReference>